<protein>
    <submittedName>
        <fullName evidence="2">Uncharacterized protein</fullName>
    </submittedName>
</protein>
<name>K0R550_THAOC</name>
<evidence type="ECO:0000256" key="1">
    <source>
        <dbReference type="SAM" id="MobiDB-lite"/>
    </source>
</evidence>
<dbReference type="AlphaFoldDB" id="K0R550"/>
<dbReference type="EMBL" id="AGNL01045930">
    <property type="protein sequence ID" value="EJK48373.1"/>
    <property type="molecule type" value="Genomic_DNA"/>
</dbReference>
<evidence type="ECO:0000313" key="3">
    <source>
        <dbReference type="Proteomes" id="UP000266841"/>
    </source>
</evidence>
<dbReference type="Proteomes" id="UP000266841">
    <property type="component" value="Unassembled WGS sequence"/>
</dbReference>
<feature type="compositionally biased region" description="Basic and acidic residues" evidence="1">
    <location>
        <begin position="65"/>
        <end position="76"/>
    </location>
</feature>
<gene>
    <name evidence="2" type="ORF">THAOC_32836</name>
</gene>
<proteinExistence type="predicted"/>
<feature type="non-terminal residue" evidence="2">
    <location>
        <position position="1"/>
    </location>
</feature>
<organism evidence="2 3">
    <name type="scientific">Thalassiosira oceanica</name>
    <name type="common">Marine diatom</name>
    <dbReference type="NCBI Taxonomy" id="159749"/>
    <lineage>
        <taxon>Eukaryota</taxon>
        <taxon>Sar</taxon>
        <taxon>Stramenopiles</taxon>
        <taxon>Ochrophyta</taxon>
        <taxon>Bacillariophyta</taxon>
        <taxon>Coscinodiscophyceae</taxon>
        <taxon>Thalassiosirophycidae</taxon>
        <taxon>Thalassiosirales</taxon>
        <taxon>Thalassiosiraceae</taxon>
        <taxon>Thalassiosira</taxon>
    </lineage>
</organism>
<keyword evidence="3" id="KW-1185">Reference proteome</keyword>
<evidence type="ECO:0000313" key="2">
    <source>
        <dbReference type="EMBL" id="EJK48373.1"/>
    </source>
</evidence>
<comment type="caution">
    <text evidence="2">The sequence shown here is derived from an EMBL/GenBank/DDBJ whole genome shotgun (WGS) entry which is preliminary data.</text>
</comment>
<sequence length="199" mass="22162">PAAVEGVNMFTGEQAILDECFRRGIYQQFVINAEDGIDTLKKAGILDDPFAVISKSALDSSKKKQDVRVKDLREEPQSTATDTAFSRDKSSTDGTPNDLLKLADLHKVVCTKLSEAKSRAKSNALNAFAELGIEFYETLHSLMARKIGSAIDFGKINQSIEFFERIISQYIASERNANDKIICGVILQQHRRDLETLFD</sequence>
<reference evidence="2 3" key="1">
    <citation type="journal article" date="2012" name="Genome Biol.">
        <title>Genome and low-iron response of an oceanic diatom adapted to chronic iron limitation.</title>
        <authorList>
            <person name="Lommer M."/>
            <person name="Specht M."/>
            <person name="Roy A.S."/>
            <person name="Kraemer L."/>
            <person name="Andreson R."/>
            <person name="Gutowska M.A."/>
            <person name="Wolf J."/>
            <person name="Bergner S.V."/>
            <person name="Schilhabel M.B."/>
            <person name="Klostermeier U.C."/>
            <person name="Beiko R.G."/>
            <person name="Rosenstiel P."/>
            <person name="Hippler M."/>
            <person name="Laroche J."/>
        </authorList>
    </citation>
    <scope>NUCLEOTIDE SEQUENCE [LARGE SCALE GENOMIC DNA]</scope>
    <source>
        <strain evidence="2 3">CCMP1005</strain>
    </source>
</reference>
<feature type="region of interest" description="Disordered" evidence="1">
    <location>
        <begin position="65"/>
        <end position="93"/>
    </location>
</feature>
<accession>K0R550</accession>